<keyword evidence="3" id="KW-0326">Glycosidase</keyword>
<dbReference type="GeneID" id="97668489"/>
<reference evidence="4" key="1">
    <citation type="submission" date="2015-07" db="EMBL/GenBank/DDBJ databases">
        <authorList>
            <person name="Rodrigo-Torres Lidia"/>
            <person name="Arahal R.David."/>
        </authorList>
    </citation>
    <scope>NUCLEOTIDE SEQUENCE [LARGE SCALE GENOMIC DNA]</scope>
    <source>
        <strain evidence="4">CECT 5096</strain>
    </source>
</reference>
<evidence type="ECO:0000256" key="1">
    <source>
        <dbReference type="SAM" id="MobiDB-lite"/>
    </source>
</evidence>
<dbReference type="GO" id="GO:0008810">
    <property type="term" value="F:cellulase activity"/>
    <property type="evidence" value="ECO:0007669"/>
    <property type="project" value="UniProtKB-EC"/>
</dbReference>
<feature type="region of interest" description="Disordered" evidence="1">
    <location>
        <begin position="365"/>
        <end position="401"/>
    </location>
</feature>
<dbReference type="InterPro" id="IPR008965">
    <property type="entry name" value="CBM2/CBM3_carb-bd_dom_sf"/>
</dbReference>
<dbReference type="RefSeq" id="WP_055114851.1">
    <property type="nucleotide sequence ID" value="NZ_CXWA01000002.1"/>
</dbReference>
<dbReference type="STRING" id="311410.LA5095_02200"/>
<dbReference type="Pfam" id="PF00553">
    <property type="entry name" value="CBM_2"/>
    <property type="match status" value="2"/>
</dbReference>
<proteinExistence type="predicted"/>
<organism evidence="3 4">
    <name type="scientific">Roseibium album</name>
    <dbReference type="NCBI Taxonomy" id="311410"/>
    <lineage>
        <taxon>Bacteria</taxon>
        <taxon>Pseudomonadati</taxon>
        <taxon>Pseudomonadota</taxon>
        <taxon>Alphaproteobacteria</taxon>
        <taxon>Hyphomicrobiales</taxon>
        <taxon>Stappiaceae</taxon>
        <taxon>Roseibium</taxon>
    </lineage>
</organism>
<dbReference type="OrthoDB" id="733404at2"/>
<dbReference type="EC" id="3.2.1.4" evidence="3"/>
<gene>
    <name evidence="3" type="primary">engD</name>
    <name evidence="3" type="ORF">LA5096_01056</name>
</gene>
<dbReference type="Proteomes" id="UP000049983">
    <property type="component" value="Unassembled WGS sequence"/>
</dbReference>
<feature type="domain" description="CBM2" evidence="2">
    <location>
        <begin position="396"/>
        <end position="501"/>
    </location>
</feature>
<protein>
    <submittedName>
        <fullName evidence="3">Endoglucanase D</fullName>
        <ecNumber evidence="3">3.2.1.4</ecNumber>
    </submittedName>
</protein>
<dbReference type="SUPFAM" id="SSF49384">
    <property type="entry name" value="Carbohydrate-binding domain"/>
    <property type="match status" value="2"/>
</dbReference>
<dbReference type="EMBL" id="CXWC01000002">
    <property type="protein sequence ID" value="CTQ66331.1"/>
    <property type="molecule type" value="Genomic_DNA"/>
</dbReference>
<dbReference type="InterPro" id="IPR012291">
    <property type="entry name" value="CBM2_carb-bd_dom_sf"/>
</dbReference>
<feature type="compositionally biased region" description="Acidic residues" evidence="1">
    <location>
        <begin position="114"/>
        <end position="126"/>
    </location>
</feature>
<accession>A0A0M7A905</accession>
<dbReference type="SMART" id="SM00637">
    <property type="entry name" value="CBD_II"/>
    <property type="match status" value="2"/>
</dbReference>
<evidence type="ECO:0000313" key="4">
    <source>
        <dbReference type="Proteomes" id="UP000049983"/>
    </source>
</evidence>
<name>A0A0M7A905_9HYPH</name>
<feature type="domain" description="CBM2" evidence="2">
    <location>
        <begin position="3"/>
        <end position="110"/>
    </location>
</feature>
<keyword evidence="4" id="KW-1185">Reference proteome</keyword>
<dbReference type="AlphaFoldDB" id="A0A0M7A905"/>
<feature type="region of interest" description="Disordered" evidence="1">
    <location>
        <begin position="95"/>
        <end position="146"/>
    </location>
</feature>
<dbReference type="InterPro" id="IPR001919">
    <property type="entry name" value="CBD2"/>
</dbReference>
<keyword evidence="3" id="KW-0378">Hydrolase</keyword>
<dbReference type="Gene3D" id="2.60.40.290">
    <property type="match status" value="2"/>
</dbReference>
<dbReference type="GO" id="GO:0005975">
    <property type="term" value="P:carbohydrate metabolic process"/>
    <property type="evidence" value="ECO:0007669"/>
    <property type="project" value="InterPro"/>
</dbReference>
<feature type="compositionally biased region" description="Pro residues" evidence="1">
    <location>
        <begin position="127"/>
        <end position="137"/>
    </location>
</feature>
<evidence type="ECO:0000313" key="3">
    <source>
        <dbReference type="EMBL" id="CTQ66331.1"/>
    </source>
</evidence>
<dbReference type="GO" id="GO:0030247">
    <property type="term" value="F:polysaccharide binding"/>
    <property type="evidence" value="ECO:0007669"/>
    <property type="project" value="UniProtKB-UniRule"/>
</dbReference>
<dbReference type="PROSITE" id="PS51173">
    <property type="entry name" value="CBM2"/>
    <property type="match status" value="2"/>
</dbReference>
<evidence type="ECO:0000259" key="2">
    <source>
        <dbReference type="PROSITE" id="PS51173"/>
    </source>
</evidence>
<sequence length="501" mass="54188">MASQYATSDATLDYTVSDQWQDGFVGRMALSSQEGANGWRIAFRLDAEIDAIWNARIISHINDTYVIEGVSYNSSLTAGDTATFGFTARGTDTSIDADSVSIDSTPVETGPVDPDPEEPDPGEPDPVDPAPVDPSPGPGDYVDITSFGNFHGSSSHTGHDELHGGRTAITTEALVAYNGLRNFLGYQNAELETIGRWAFDNDLTNNDQAWGQDLQGVGLYYAMQAAKVGWIRDNAFDPQLLADIQRTARLGDPADVMTMVEANSHEGFADYLIQNGLVGTFINTLKMEPHYGGWMHGRVHGDLTFPDGDGARAHDVNHLTVLSHDQTQPFMNDTFDWPQWSALDVPHQDVIDYFQSMVILGDPLGDALPDGSAPDPVDPDPVDPDPVDPDPVDPDPVDPASGLSAEFRVVNDWGHGATLNIVVSNDGTEDVSDWDLEFTLGSDIQHIWNAVVESQEGDRYSIDDAGYNAGISAGETITVGFNTTTGGFDVAQLNEEAQFLF</sequence>
<feature type="compositionally biased region" description="Acidic residues" evidence="1">
    <location>
        <begin position="377"/>
        <end position="396"/>
    </location>
</feature>